<proteinExistence type="predicted"/>
<dbReference type="AlphaFoldDB" id="A0A1E5L0K8"/>
<evidence type="ECO:0000313" key="3">
    <source>
        <dbReference type="Proteomes" id="UP000095256"/>
    </source>
</evidence>
<reference evidence="2 3" key="1">
    <citation type="submission" date="2016-09" db="EMBL/GenBank/DDBJ databases">
        <authorList>
            <person name="Capua I."/>
            <person name="De Benedictis P."/>
            <person name="Joannis T."/>
            <person name="Lombin L.H."/>
            <person name="Cattoli G."/>
        </authorList>
    </citation>
    <scope>NUCLEOTIDE SEQUENCE [LARGE SCALE GENOMIC DNA]</scope>
    <source>
        <strain evidence="2 3">LMG 25899</strain>
    </source>
</reference>
<accession>A0A1E5L0K8</accession>
<dbReference type="RefSeq" id="WP_069697487.1">
    <property type="nucleotide sequence ID" value="NZ_JAGGMA010000012.1"/>
</dbReference>
<protein>
    <submittedName>
        <fullName evidence="2">Uncharacterized protein</fullName>
    </submittedName>
</protein>
<sequence>MDKNSVPKRSSLMPEIEETNRTFKDGVKRNRLPEPSNPYIPEDKNLQSNFKEESNDLEEFQLALEEYQLGRTMIGVQRMQKVEYDALLDLFSDQFEYNYELLGAMMDQMINNLDREQRLEFQDIVQKKKLRLVSSFKKSYYKKGN</sequence>
<dbReference type="EMBL" id="MIEK01000005">
    <property type="protein sequence ID" value="OEH83614.1"/>
    <property type="molecule type" value="Genomic_DNA"/>
</dbReference>
<organism evidence="2 3">
    <name type="scientific">Enterococcus rivorum</name>
    <dbReference type="NCBI Taxonomy" id="762845"/>
    <lineage>
        <taxon>Bacteria</taxon>
        <taxon>Bacillati</taxon>
        <taxon>Bacillota</taxon>
        <taxon>Bacilli</taxon>
        <taxon>Lactobacillales</taxon>
        <taxon>Enterococcaceae</taxon>
        <taxon>Enterococcus</taxon>
    </lineage>
</organism>
<evidence type="ECO:0000313" key="2">
    <source>
        <dbReference type="EMBL" id="OEH83614.1"/>
    </source>
</evidence>
<name>A0A1E5L0K8_9ENTE</name>
<dbReference type="Proteomes" id="UP000095256">
    <property type="component" value="Unassembled WGS sequence"/>
</dbReference>
<comment type="caution">
    <text evidence="2">The sequence shown here is derived from an EMBL/GenBank/DDBJ whole genome shotgun (WGS) entry which is preliminary data.</text>
</comment>
<feature type="compositionally biased region" description="Basic and acidic residues" evidence="1">
    <location>
        <begin position="18"/>
        <end position="32"/>
    </location>
</feature>
<keyword evidence="3" id="KW-1185">Reference proteome</keyword>
<feature type="region of interest" description="Disordered" evidence="1">
    <location>
        <begin position="1"/>
        <end position="44"/>
    </location>
</feature>
<evidence type="ECO:0000256" key="1">
    <source>
        <dbReference type="SAM" id="MobiDB-lite"/>
    </source>
</evidence>
<gene>
    <name evidence="2" type="ORF">BCR26_09050</name>
</gene>